<comment type="caution">
    <text evidence="2">The sequence shown here is derived from an EMBL/GenBank/DDBJ whole genome shotgun (WGS) entry which is preliminary data.</text>
</comment>
<evidence type="ECO:0000313" key="2">
    <source>
        <dbReference type="EMBL" id="KAJ3586880.1"/>
    </source>
</evidence>
<feature type="non-terminal residue" evidence="2">
    <location>
        <position position="133"/>
    </location>
</feature>
<dbReference type="AlphaFoldDB" id="A0A9Q0DH45"/>
<feature type="compositionally biased region" description="Basic and acidic residues" evidence="1">
    <location>
        <begin position="1"/>
        <end position="22"/>
    </location>
</feature>
<feature type="region of interest" description="Disordered" evidence="1">
    <location>
        <begin position="1"/>
        <end position="37"/>
    </location>
</feature>
<evidence type="ECO:0000313" key="3">
    <source>
        <dbReference type="Proteomes" id="UP001148018"/>
    </source>
</evidence>
<dbReference type="Proteomes" id="UP001148018">
    <property type="component" value="Unassembled WGS sequence"/>
</dbReference>
<evidence type="ECO:0000256" key="1">
    <source>
        <dbReference type="SAM" id="MobiDB-lite"/>
    </source>
</evidence>
<reference evidence="2" key="1">
    <citation type="submission" date="2022-07" db="EMBL/GenBank/DDBJ databases">
        <title>Chromosome-level genome of Muraenolepis orangiensis.</title>
        <authorList>
            <person name="Kim J."/>
        </authorList>
    </citation>
    <scope>NUCLEOTIDE SEQUENCE</scope>
    <source>
        <strain evidence="2">KU_S4_2022</strain>
        <tissue evidence="2">Muscle</tissue>
    </source>
</reference>
<sequence length="133" mass="14377">PARIRELAAGHLCETEPGRSDDDGGGGAWPRKRSEEECAARLEEESLLPHQYPSLSRSDRNCLHPLNAVMNHQALSIPHLKGVKRGVTTTPMAVNPKSPPWGFQDDVLPTLLHVHSRSPGTPSGKAPTLLPAT</sequence>
<name>A0A9Q0DH45_9TELE</name>
<dbReference type="EMBL" id="JANIIK010000117">
    <property type="protein sequence ID" value="KAJ3586880.1"/>
    <property type="molecule type" value="Genomic_DNA"/>
</dbReference>
<feature type="non-terminal residue" evidence="2">
    <location>
        <position position="1"/>
    </location>
</feature>
<organism evidence="2 3">
    <name type="scientific">Muraenolepis orangiensis</name>
    <name type="common">Patagonian moray cod</name>
    <dbReference type="NCBI Taxonomy" id="630683"/>
    <lineage>
        <taxon>Eukaryota</taxon>
        <taxon>Metazoa</taxon>
        <taxon>Chordata</taxon>
        <taxon>Craniata</taxon>
        <taxon>Vertebrata</taxon>
        <taxon>Euteleostomi</taxon>
        <taxon>Actinopterygii</taxon>
        <taxon>Neopterygii</taxon>
        <taxon>Teleostei</taxon>
        <taxon>Neoteleostei</taxon>
        <taxon>Acanthomorphata</taxon>
        <taxon>Zeiogadaria</taxon>
        <taxon>Gadariae</taxon>
        <taxon>Gadiformes</taxon>
        <taxon>Muraenolepidoidei</taxon>
        <taxon>Muraenolepididae</taxon>
        <taxon>Muraenolepis</taxon>
    </lineage>
</organism>
<proteinExistence type="predicted"/>
<accession>A0A9Q0DH45</accession>
<keyword evidence="3" id="KW-1185">Reference proteome</keyword>
<gene>
    <name evidence="2" type="ORF">NHX12_013272</name>
</gene>
<protein>
    <submittedName>
        <fullName evidence="2">Uncharacterized protein</fullName>
    </submittedName>
</protein>